<organism evidence="9 10">
    <name type="scientific">Strigamia maritima</name>
    <name type="common">European centipede</name>
    <name type="synonym">Geophilus maritimus</name>
    <dbReference type="NCBI Taxonomy" id="126957"/>
    <lineage>
        <taxon>Eukaryota</taxon>
        <taxon>Metazoa</taxon>
        <taxon>Ecdysozoa</taxon>
        <taxon>Arthropoda</taxon>
        <taxon>Myriapoda</taxon>
        <taxon>Chilopoda</taxon>
        <taxon>Pleurostigmophora</taxon>
        <taxon>Geophilomorpha</taxon>
        <taxon>Linotaeniidae</taxon>
        <taxon>Strigamia</taxon>
    </lineage>
</organism>
<dbReference type="Proteomes" id="UP000014500">
    <property type="component" value="Unassembled WGS sequence"/>
</dbReference>
<dbReference type="AlphaFoldDB" id="T1JIK2"/>
<evidence type="ECO:0000256" key="3">
    <source>
        <dbReference type="ARBA" id="ARBA00006369"/>
    </source>
</evidence>
<dbReference type="InterPro" id="IPR007109">
    <property type="entry name" value="Brix"/>
</dbReference>
<evidence type="ECO:0000256" key="6">
    <source>
        <dbReference type="ARBA" id="ARBA00023242"/>
    </source>
</evidence>
<evidence type="ECO:0000313" key="9">
    <source>
        <dbReference type="EnsemblMetazoa" id="SMAR013683-PA"/>
    </source>
</evidence>
<comment type="similarity">
    <text evidence="3">Belongs to the BRX1 family.</text>
</comment>
<dbReference type="EMBL" id="JH431162">
    <property type="status" value="NOT_ANNOTATED_CDS"/>
    <property type="molecule type" value="Genomic_DNA"/>
</dbReference>
<keyword evidence="6" id="KW-0539">Nucleus</keyword>
<comment type="function">
    <text evidence="1">Required for biogenesis of the 60S ribosomal subunit.</text>
</comment>
<evidence type="ECO:0000256" key="7">
    <source>
        <dbReference type="ARBA" id="ARBA00080845"/>
    </source>
</evidence>
<dbReference type="STRING" id="126957.T1JIK2"/>
<evidence type="ECO:0000256" key="2">
    <source>
        <dbReference type="ARBA" id="ARBA00004604"/>
    </source>
</evidence>
<dbReference type="PANTHER" id="PTHR13634">
    <property type="entry name" value="RIBOSOME BIOGENESIS PROTEIN BRIX"/>
    <property type="match status" value="1"/>
</dbReference>
<protein>
    <recommendedName>
        <fullName evidence="4">Ribosome biogenesis protein BRX1 homolog</fullName>
    </recommendedName>
    <alternativeName>
        <fullName evidence="7">Brix domain-containing protein 2 homolog</fullName>
    </alternativeName>
</protein>
<dbReference type="PhylomeDB" id="T1JIK2"/>
<dbReference type="GO" id="GO:0019843">
    <property type="term" value="F:rRNA binding"/>
    <property type="evidence" value="ECO:0007669"/>
    <property type="project" value="InterPro"/>
</dbReference>
<dbReference type="GO" id="GO:0005730">
    <property type="term" value="C:nucleolus"/>
    <property type="evidence" value="ECO:0007669"/>
    <property type="project" value="UniProtKB-SubCell"/>
</dbReference>
<keyword evidence="5" id="KW-0690">Ribosome biogenesis</keyword>
<reference evidence="9" key="2">
    <citation type="submission" date="2015-02" db="UniProtKB">
        <authorList>
            <consortium name="EnsemblMetazoa"/>
        </authorList>
    </citation>
    <scope>IDENTIFICATION</scope>
</reference>
<dbReference type="SMART" id="SM00879">
    <property type="entry name" value="Brix"/>
    <property type="match status" value="1"/>
</dbReference>
<keyword evidence="10" id="KW-1185">Reference proteome</keyword>
<evidence type="ECO:0000259" key="8">
    <source>
        <dbReference type="PROSITE" id="PS50833"/>
    </source>
</evidence>
<dbReference type="Pfam" id="PF04427">
    <property type="entry name" value="Brix"/>
    <property type="match status" value="1"/>
</dbReference>
<dbReference type="PANTHER" id="PTHR13634:SF0">
    <property type="entry name" value="RIBOSOME BIOGENESIS PROTEIN BRX1 HOMOLOG"/>
    <property type="match status" value="1"/>
</dbReference>
<evidence type="ECO:0000313" key="10">
    <source>
        <dbReference type="Proteomes" id="UP000014500"/>
    </source>
</evidence>
<sequence>MAPKRRHVEVEPVEIVESTRKSDDPPPKKVRWINRQRVLVFAARGITYRARHLMNNIRTLLPHSKSDTKMEKKDSLSAINQICQMAHCNKCIYFETRKKKDMMSNISQGPSVKFLVENVHTMEELKLTGNCLKGSRVVLSFDKNFEKIPHLVLLKELLVQIFGTPHHHPKSQPFIDHIFTFSVLDQRIWFRNYQIADEDGSLAEIGPRFVLNPICIFDGSFFGQKIWENPHYVSPNKVTFQKTIHRRLVKNAASHKYKNRVISKVIREKREPHDDTYDLDPTEMVFQETSEGKVQVKKKRMLPKKN</sequence>
<dbReference type="EnsemblMetazoa" id="SMAR013683-RA">
    <property type="protein sequence ID" value="SMAR013683-PA"/>
    <property type="gene ID" value="SMAR013683"/>
</dbReference>
<dbReference type="GO" id="GO:0006364">
    <property type="term" value="P:rRNA processing"/>
    <property type="evidence" value="ECO:0007669"/>
    <property type="project" value="InterPro"/>
</dbReference>
<evidence type="ECO:0000256" key="4">
    <source>
        <dbReference type="ARBA" id="ARBA00020522"/>
    </source>
</evidence>
<dbReference type="eggNOG" id="KOG2971">
    <property type="taxonomic scope" value="Eukaryota"/>
</dbReference>
<comment type="subcellular location">
    <subcellularLocation>
        <location evidence="2">Nucleus</location>
        <location evidence="2">Nucleolus</location>
    </subcellularLocation>
</comment>
<dbReference type="HOGENOM" id="CLU_048373_2_0_1"/>
<dbReference type="OMA" id="YRHRHLM"/>
<dbReference type="FunFam" id="3.40.50.10480:FF:000003">
    <property type="entry name" value="Ribosome biogenesis protein BRX1"/>
    <property type="match status" value="1"/>
</dbReference>
<name>T1JIK2_STRMM</name>
<accession>T1JIK2</accession>
<evidence type="ECO:0000256" key="1">
    <source>
        <dbReference type="ARBA" id="ARBA00003439"/>
    </source>
</evidence>
<dbReference type="GO" id="GO:0000027">
    <property type="term" value="P:ribosomal large subunit assembly"/>
    <property type="evidence" value="ECO:0007669"/>
    <property type="project" value="TreeGrafter"/>
</dbReference>
<dbReference type="PROSITE" id="PS50833">
    <property type="entry name" value="BRIX"/>
    <property type="match status" value="1"/>
</dbReference>
<feature type="domain" description="Brix" evidence="8">
    <location>
        <begin position="36"/>
        <end position="222"/>
    </location>
</feature>
<dbReference type="SUPFAM" id="SSF52954">
    <property type="entry name" value="Class II aaRS ABD-related"/>
    <property type="match status" value="1"/>
</dbReference>
<evidence type="ECO:0000256" key="5">
    <source>
        <dbReference type="ARBA" id="ARBA00022517"/>
    </source>
</evidence>
<proteinExistence type="inferred from homology"/>
<dbReference type="InterPro" id="IPR026532">
    <property type="entry name" value="BRX1"/>
</dbReference>
<reference evidence="10" key="1">
    <citation type="submission" date="2011-05" db="EMBL/GenBank/DDBJ databases">
        <authorList>
            <person name="Richards S.R."/>
            <person name="Qu J."/>
            <person name="Jiang H."/>
            <person name="Jhangiani S.N."/>
            <person name="Agravi P."/>
            <person name="Goodspeed R."/>
            <person name="Gross S."/>
            <person name="Mandapat C."/>
            <person name="Jackson L."/>
            <person name="Mathew T."/>
            <person name="Pu L."/>
            <person name="Thornton R."/>
            <person name="Saada N."/>
            <person name="Wilczek-Boney K.B."/>
            <person name="Lee S."/>
            <person name="Kovar C."/>
            <person name="Wu Y."/>
            <person name="Scherer S.E."/>
            <person name="Worley K.C."/>
            <person name="Muzny D.M."/>
            <person name="Gibbs R."/>
        </authorList>
    </citation>
    <scope>NUCLEOTIDE SEQUENCE</scope>
    <source>
        <strain evidence="10">Brora</strain>
    </source>
</reference>